<dbReference type="RefSeq" id="WP_200379593.1">
    <property type="nucleotide sequence ID" value="NZ_NRRT01000036.1"/>
</dbReference>
<feature type="transmembrane region" description="Helical" evidence="1">
    <location>
        <begin position="35"/>
        <end position="53"/>
    </location>
</feature>
<reference evidence="2" key="1">
    <citation type="submission" date="2017-08" db="EMBL/GenBank/DDBJ databases">
        <authorList>
            <person name="Imhoff J.F."/>
            <person name="Rahn T."/>
            <person name="Kuenzel S."/>
            <person name="Neulinger S.C."/>
        </authorList>
    </citation>
    <scope>NUCLEOTIDE SEQUENCE</scope>
    <source>
        <strain evidence="2">IM 151</strain>
    </source>
</reference>
<keyword evidence="1" id="KW-0812">Transmembrane</keyword>
<reference evidence="2" key="2">
    <citation type="journal article" date="2020" name="Microorganisms">
        <title>Osmotic Adaptation and Compatible Solute Biosynthesis of Phototrophic Bacteria as Revealed from Genome Analyses.</title>
        <authorList>
            <person name="Imhoff J.F."/>
            <person name="Rahn T."/>
            <person name="Kunzel S."/>
            <person name="Keller A."/>
            <person name="Neulinger S.C."/>
        </authorList>
    </citation>
    <scope>NUCLEOTIDE SEQUENCE</scope>
    <source>
        <strain evidence="2">IM 151</strain>
    </source>
</reference>
<proteinExistence type="predicted"/>
<keyword evidence="1" id="KW-1133">Transmembrane helix</keyword>
<comment type="caution">
    <text evidence="2">The sequence shown here is derived from an EMBL/GenBank/DDBJ whole genome shotgun (WGS) entry which is preliminary data.</text>
</comment>
<dbReference type="Proteomes" id="UP001041814">
    <property type="component" value="Unassembled WGS sequence"/>
</dbReference>
<evidence type="ECO:0000313" key="3">
    <source>
        <dbReference type="Proteomes" id="UP001041814"/>
    </source>
</evidence>
<keyword evidence="3" id="KW-1185">Reference proteome</keyword>
<feature type="transmembrane region" description="Helical" evidence="1">
    <location>
        <begin position="74"/>
        <end position="92"/>
    </location>
</feature>
<accession>A0ABS1DYK5</accession>
<organism evidence="2 3">
    <name type="scientific">Rubrivivax gelatinosus</name>
    <name type="common">Rhodocyclus gelatinosus</name>
    <name type="synonym">Rhodopseudomonas gelatinosa</name>
    <dbReference type="NCBI Taxonomy" id="28068"/>
    <lineage>
        <taxon>Bacteria</taxon>
        <taxon>Pseudomonadati</taxon>
        <taxon>Pseudomonadota</taxon>
        <taxon>Betaproteobacteria</taxon>
        <taxon>Burkholderiales</taxon>
        <taxon>Sphaerotilaceae</taxon>
        <taxon>Rubrivivax</taxon>
    </lineage>
</organism>
<evidence type="ECO:0000313" key="2">
    <source>
        <dbReference type="EMBL" id="MBK1714824.1"/>
    </source>
</evidence>
<feature type="transmembrane region" description="Helical" evidence="1">
    <location>
        <begin position="12"/>
        <end position="29"/>
    </location>
</feature>
<dbReference type="EMBL" id="NRRU01000082">
    <property type="protein sequence ID" value="MBK1714824.1"/>
    <property type="molecule type" value="Genomic_DNA"/>
</dbReference>
<keyword evidence="1" id="KW-0472">Membrane</keyword>
<gene>
    <name evidence="2" type="ORF">CKO43_18850</name>
</gene>
<sequence length="94" mass="9642">MAAVKRGLAYRLGWSAFAVALAAYSVYLGLNGGGWSHVATALAWVLFAVSWFLQPVAPSGDAPVAGAAGLRNGVTIAAVVLLVGSLVVRWLFGV</sequence>
<protein>
    <submittedName>
        <fullName evidence="2">Uncharacterized protein</fullName>
    </submittedName>
</protein>
<evidence type="ECO:0000256" key="1">
    <source>
        <dbReference type="SAM" id="Phobius"/>
    </source>
</evidence>
<name>A0ABS1DYK5_RUBGE</name>